<feature type="binding site" evidence="6">
    <location>
        <position position="106"/>
    </location>
    <ligand>
        <name>Mg(2+)</name>
        <dbReference type="ChEBI" id="CHEBI:18420"/>
    </ligand>
</feature>
<dbReference type="STRING" id="1122184.SAMN02745176_00320"/>
<dbReference type="SUPFAM" id="SSF100879">
    <property type="entry name" value="Lesion bypass DNA polymerase (Y-family), little finger domain"/>
    <property type="match status" value="1"/>
</dbReference>
<dbReference type="Gene3D" id="3.40.1170.60">
    <property type="match status" value="1"/>
</dbReference>
<comment type="function">
    <text evidence="6">Poorly processive, error-prone DNA polymerase involved in untargeted mutagenesis. Copies undamaged DNA at stalled replication forks, which arise in vivo from mismatched or misaligned primer ends. These misaligned primers can be extended by PolIV. Exhibits no 3'-5' exonuclease (proofreading) activity. May be involved in translesional synthesis, in conjunction with the beta clamp from PolIII.</text>
</comment>
<keyword evidence="6" id="KW-0963">Cytoplasm</keyword>
<keyword evidence="9" id="KW-1185">Reference proteome</keyword>
<dbReference type="InterPro" id="IPR050116">
    <property type="entry name" value="DNA_polymerase-Y"/>
</dbReference>
<dbReference type="CDD" id="cd03586">
    <property type="entry name" value="PolY_Pol_IV_kappa"/>
    <property type="match status" value="1"/>
</dbReference>
<dbReference type="InterPro" id="IPR001126">
    <property type="entry name" value="UmuC"/>
</dbReference>
<evidence type="ECO:0000256" key="6">
    <source>
        <dbReference type="HAMAP-Rule" id="MF_01113"/>
    </source>
</evidence>
<dbReference type="InterPro" id="IPR036775">
    <property type="entry name" value="DNA_pol_Y-fam_lit_finger_sf"/>
</dbReference>
<comment type="catalytic activity">
    <reaction evidence="6">
        <text>DNA(n) + a 2'-deoxyribonucleoside 5'-triphosphate = DNA(n+1) + diphosphate</text>
        <dbReference type="Rhea" id="RHEA:22508"/>
        <dbReference type="Rhea" id="RHEA-COMP:17339"/>
        <dbReference type="Rhea" id="RHEA-COMP:17340"/>
        <dbReference type="ChEBI" id="CHEBI:33019"/>
        <dbReference type="ChEBI" id="CHEBI:61560"/>
        <dbReference type="ChEBI" id="CHEBI:173112"/>
        <dbReference type="EC" id="2.7.7.7"/>
    </reaction>
</comment>
<evidence type="ECO:0000259" key="7">
    <source>
        <dbReference type="PROSITE" id="PS50173"/>
    </source>
</evidence>
<sequence length="411" mass="46076">MHIDVNSAFLSWQAVYDLQRGADVDLREIPAVVGGSQEERRGIVLAKSIPAKAFGIQTGEIIWQAKQKCPGLVVVPPNYELYMKASNALYNLIKEYSPKVQRFSIDEMFLDYTGMEPFFGEAFEAAHKIKDRIKKELGFTVNIGIGGNKLTAKIAGDLKKPDMVHTLYDYEIPSKMWPLPVEDLFMVGRRTKKKLYDINVKTIGDLANTDIKFLYSKFKSFGNLLWKYANGIEDSPVAGSGITNIKGIGNSTTIRFDVDDKKTAFKVLLSLTESVAMRLRAAKACCSVVSVEIRTSQLNCYSHQRKLMTPTCITSEIYATVAELFEECWRGERIRHLGVRVSDLSGDDFVQLSLFDDRNRQKREALDFAIDSIRCKYGKNSIMRAVLSDGEFSPVSGGVGEDDYVMMGSIL</sequence>
<dbReference type="GO" id="GO:0009432">
    <property type="term" value="P:SOS response"/>
    <property type="evidence" value="ECO:0007669"/>
    <property type="project" value="TreeGrafter"/>
</dbReference>
<evidence type="ECO:0000313" key="9">
    <source>
        <dbReference type="Proteomes" id="UP000184442"/>
    </source>
</evidence>
<comment type="cofactor">
    <cofactor evidence="6">
        <name>Mg(2+)</name>
        <dbReference type="ChEBI" id="CHEBI:18420"/>
    </cofactor>
    <text evidence="6">Binds 2 magnesium ions per subunit.</text>
</comment>
<dbReference type="InterPro" id="IPR043502">
    <property type="entry name" value="DNA/RNA_pol_sf"/>
</dbReference>
<protein>
    <recommendedName>
        <fullName evidence="6">DNA polymerase IV</fullName>
        <shortName evidence="6">Pol IV</shortName>
        <ecNumber evidence="6">2.7.7.7</ecNumber>
    </recommendedName>
</protein>
<comment type="subcellular location">
    <subcellularLocation>
        <location evidence="6">Cytoplasm</location>
    </subcellularLocation>
</comment>
<dbReference type="PANTHER" id="PTHR11076">
    <property type="entry name" value="DNA REPAIR POLYMERASE UMUC / TRANSFERASE FAMILY MEMBER"/>
    <property type="match status" value="1"/>
</dbReference>
<dbReference type="HAMAP" id="MF_01113">
    <property type="entry name" value="DNApol_IV"/>
    <property type="match status" value="1"/>
</dbReference>
<comment type="subunit">
    <text evidence="6">Monomer.</text>
</comment>
<keyword evidence="6" id="KW-0808">Transferase</keyword>
<dbReference type="InterPro" id="IPR043128">
    <property type="entry name" value="Rev_trsase/Diguanyl_cyclase"/>
</dbReference>
<dbReference type="Pfam" id="PF00817">
    <property type="entry name" value="IMS"/>
    <property type="match status" value="1"/>
</dbReference>
<dbReference type="InterPro" id="IPR022880">
    <property type="entry name" value="DNApol_IV"/>
</dbReference>
<evidence type="ECO:0000256" key="2">
    <source>
        <dbReference type="ARBA" id="ARBA00022457"/>
    </source>
</evidence>
<keyword evidence="6" id="KW-0234">DNA repair</keyword>
<dbReference type="GO" id="GO:0003887">
    <property type="term" value="F:DNA-directed DNA polymerase activity"/>
    <property type="evidence" value="ECO:0007669"/>
    <property type="project" value="UniProtKB-UniRule"/>
</dbReference>
<reference evidence="8 9" key="1">
    <citation type="submission" date="2016-11" db="EMBL/GenBank/DDBJ databases">
        <authorList>
            <person name="Jaros S."/>
            <person name="Januszkiewicz K."/>
            <person name="Wedrychowicz H."/>
        </authorList>
    </citation>
    <scope>NUCLEOTIDE SEQUENCE [LARGE SCALE GENOMIC DNA]</scope>
    <source>
        <strain evidence="8 9">DSM 19022</strain>
    </source>
</reference>
<dbReference type="AlphaFoldDB" id="A0A1M6B7V8"/>
<keyword evidence="6" id="KW-0479">Metal-binding</keyword>
<organism evidence="8 9">
    <name type="scientific">Lutispora thermophila DSM 19022</name>
    <dbReference type="NCBI Taxonomy" id="1122184"/>
    <lineage>
        <taxon>Bacteria</taxon>
        <taxon>Bacillati</taxon>
        <taxon>Bacillota</taxon>
        <taxon>Clostridia</taxon>
        <taxon>Lutisporales</taxon>
        <taxon>Lutisporaceae</taxon>
        <taxon>Lutispora</taxon>
    </lineage>
</organism>
<dbReference type="GO" id="GO:0000287">
    <property type="term" value="F:magnesium ion binding"/>
    <property type="evidence" value="ECO:0007669"/>
    <property type="project" value="UniProtKB-UniRule"/>
</dbReference>
<keyword evidence="3 6" id="KW-0548">Nucleotidyltransferase</keyword>
<evidence type="ECO:0000256" key="1">
    <source>
        <dbReference type="ARBA" id="ARBA00010945"/>
    </source>
</evidence>
<dbReference type="GO" id="GO:0003684">
    <property type="term" value="F:damaged DNA binding"/>
    <property type="evidence" value="ECO:0007669"/>
    <property type="project" value="InterPro"/>
</dbReference>
<feature type="binding site" evidence="6">
    <location>
        <position position="4"/>
    </location>
    <ligand>
        <name>Mg(2+)</name>
        <dbReference type="ChEBI" id="CHEBI:18420"/>
    </ligand>
</feature>
<keyword evidence="6" id="KW-0460">Magnesium</keyword>
<proteinExistence type="inferred from homology"/>
<accession>A0A1M6B7V8</accession>
<dbReference type="Gene3D" id="3.30.1490.100">
    <property type="entry name" value="DNA polymerase, Y-family, little finger domain"/>
    <property type="match status" value="1"/>
</dbReference>
<dbReference type="SUPFAM" id="SSF56672">
    <property type="entry name" value="DNA/RNA polymerases"/>
    <property type="match status" value="1"/>
</dbReference>
<dbReference type="Proteomes" id="UP000184442">
    <property type="component" value="Unassembled WGS sequence"/>
</dbReference>
<evidence type="ECO:0000256" key="4">
    <source>
        <dbReference type="ARBA" id="ARBA00022763"/>
    </source>
</evidence>
<dbReference type="PROSITE" id="PS50173">
    <property type="entry name" value="UMUC"/>
    <property type="match status" value="1"/>
</dbReference>
<keyword evidence="5 6" id="KW-0239">DNA-directed DNA polymerase</keyword>
<keyword evidence="6" id="KW-0235">DNA replication</keyword>
<feature type="domain" description="UmuC" evidence="7">
    <location>
        <begin position="1"/>
        <end position="188"/>
    </location>
</feature>
<comment type="similarity">
    <text evidence="1 6">Belongs to the DNA polymerase type-Y family.</text>
</comment>
<dbReference type="GO" id="GO:0006281">
    <property type="term" value="P:DNA repair"/>
    <property type="evidence" value="ECO:0007669"/>
    <property type="project" value="UniProtKB-UniRule"/>
</dbReference>
<dbReference type="InterPro" id="IPR017961">
    <property type="entry name" value="DNA_pol_Y-fam_little_finger"/>
</dbReference>
<evidence type="ECO:0000256" key="5">
    <source>
        <dbReference type="ARBA" id="ARBA00022932"/>
    </source>
</evidence>
<dbReference type="GO" id="GO:0006261">
    <property type="term" value="P:DNA-templated DNA replication"/>
    <property type="evidence" value="ECO:0007669"/>
    <property type="project" value="UniProtKB-UniRule"/>
</dbReference>
<dbReference type="EC" id="2.7.7.7" evidence="6"/>
<dbReference type="Gene3D" id="3.30.70.270">
    <property type="match status" value="1"/>
</dbReference>
<dbReference type="PANTHER" id="PTHR11076:SF35">
    <property type="entry name" value="DNA REPAIR PROTEIN HOMOLOG YOBH"/>
    <property type="match status" value="1"/>
</dbReference>
<dbReference type="EMBL" id="FQZS01000003">
    <property type="protein sequence ID" value="SHI44812.1"/>
    <property type="molecule type" value="Genomic_DNA"/>
</dbReference>
<name>A0A1M6B7V8_9FIRM</name>
<dbReference type="Pfam" id="PF11799">
    <property type="entry name" value="IMS_C"/>
    <property type="match status" value="1"/>
</dbReference>
<keyword evidence="4 6" id="KW-0227">DNA damage</keyword>
<gene>
    <name evidence="6" type="primary">dinB</name>
    <name evidence="8" type="ORF">SAMN02745176_00320</name>
</gene>
<keyword evidence="2 6" id="KW-0515">Mutator protein</keyword>
<evidence type="ECO:0000313" key="8">
    <source>
        <dbReference type="EMBL" id="SHI44812.1"/>
    </source>
</evidence>
<feature type="site" description="Substrate discrimination" evidence="6">
    <location>
        <position position="9"/>
    </location>
</feature>
<dbReference type="GO" id="GO:0042276">
    <property type="term" value="P:error-prone translesion synthesis"/>
    <property type="evidence" value="ECO:0007669"/>
    <property type="project" value="TreeGrafter"/>
</dbReference>
<keyword evidence="6" id="KW-0238">DNA-binding</keyword>
<evidence type="ECO:0000256" key="3">
    <source>
        <dbReference type="ARBA" id="ARBA00022695"/>
    </source>
</evidence>
<feature type="active site" evidence="6">
    <location>
        <position position="107"/>
    </location>
</feature>
<dbReference type="Gene3D" id="1.10.150.20">
    <property type="entry name" value="5' to 3' exonuclease, C-terminal subdomain"/>
    <property type="match status" value="1"/>
</dbReference>
<dbReference type="GO" id="GO:0005829">
    <property type="term" value="C:cytosol"/>
    <property type="evidence" value="ECO:0007669"/>
    <property type="project" value="TreeGrafter"/>
</dbReference>